<dbReference type="InterPro" id="IPR039910">
    <property type="entry name" value="D15-like"/>
</dbReference>
<sequence>MLAVYFLLGMHTPYAQEAPKAAPAAVRYDVQVNAPRALATLLRDNLDLERWRGNPRIDMAQLARMVKDAPEQVRTLVETEGYYSPQIEARLDTSGATPVARISVDPGTPTTVSTVEIELHGFATEGAGEPFDPAALRKDWALPSGRRFRNADWETAKRDLLRQVNRSRFARAQLAESRATVDPAAHTAALRIVVDSGPDVHFGQLNLVGLNRYPRTVVTNLNKITPGDPYSEADLQAFQTRLQDTGYFSSVEVSLDSSGQEAATAEAPNSAALTLPVLVRVTENKQRNVESGVGYSTNTGMRGQVAYNDLNVAGTRLKSRLLLQQRQQTGRADFYWPTTAQGYEYSVGGGIDRTDVEGQVLNVASVSGTRAWGTPRLQQSLTLEALTELRTLDDEPGIRSKSLPLTYSITKRELDNLVTPKRGYVLSGQLGGALLPVLTDRQFVRAYARAFLLRPLGTDFTLVLRAEAGAVASKSKAGVPATFLFRAGGDQSVRGYGYQELGVREDGAVAGGRYIATGSAELQYWFKPTWGAAVFYDAGNAADRVADLRPKVGYGVGARWRSPAGPINVDVAYGQAVRKVRLHFSLGFTF</sequence>
<evidence type="ECO:0000256" key="2">
    <source>
        <dbReference type="ARBA" id="ARBA00010248"/>
    </source>
</evidence>
<evidence type="ECO:0000256" key="7">
    <source>
        <dbReference type="ARBA" id="ARBA00023136"/>
    </source>
</evidence>
<organism evidence="12 13">
    <name type="scientific">Massilia terrae</name>
    <dbReference type="NCBI Taxonomy" id="1811224"/>
    <lineage>
        <taxon>Bacteria</taxon>
        <taxon>Pseudomonadati</taxon>
        <taxon>Pseudomonadota</taxon>
        <taxon>Betaproteobacteria</taxon>
        <taxon>Burkholderiales</taxon>
        <taxon>Oxalobacteraceae</taxon>
        <taxon>Telluria group</taxon>
        <taxon>Massilia</taxon>
    </lineage>
</organism>
<dbReference type="EMBL" id="JANUGU010000003">
    <property type="protein sequence ID" value="MCS0658574.1"/>
    <property type="molecule type" value="Genomic_DNA"/>
</dbReference>
<evidence type="ECO:0000256" key="1">
    <source>
        <dbReference type="ARBA" id="ARBA00004442"/>
    </source>
</evidence>
<keyword evidence="8" id="KW-0998">Cell outer membrane</keyword>
<dbReference type="RefSeq" id="WP_258811770.1">
    <property type="nucleotide sequence ID" value="NZ_JANUGU010000003.1"/>
</dbReference>
<dbReference type="Pfam" id="PF07244">
    <property type="entry name" value="POTRA"/>
    <property type="match status" value="1"/>
</dbReference>
<evidence type="ECO:0000256" key="4">
    <source>
        <dbReference type="ARBA" id="ARBA00022452"/>
    </source>
</evidence>
<dbReference type="InterPro" id="IPR034746">
    <property type="entry name" value="POTRA"/>
</dbReference>
<dbReference type="Proteomes" id="UP001204621">
    <property type="component" value="Unassembled WGS sequence"/>
</dbReference>
<evidence type="ECO:0000256" key="10">
    <source>
        <dbReference type="ARBA" id="ARBA00093548"/>
    </source>
</evidence>
<evidence type="ECO:0000256" key="9">
    <source>
        <dbReference type="ARBA" id="ARBA00033063"/>
    </source>
</evidence>
<dbReference type="InterPro" id="IPR000184">
    <property type="entry name" value="Bac_surfAg_D15"/>
</dbReference>
<keyword evidence="4" id="KW-1134">Transmembrane beta strand</keyword>
<comment type="similarity">
    <text evidence="2">Belongs to the TamA family.</text>
</comment>
<dbReference type="InterPro" id="IPR010827">
    <property type="entry name" value="BamA/TamA_POTRA"/>
</dbReference>
<dbReference type="Gene3D" id="3.10.20.310">
    <property type="entry name" value="membrane protein fhac"/>
    <property type="match status" value="2"/>
</dbReference>
<name>A0ABT2CX62_9BURK</name>
<gene>
    <name evidence="12" type="ORF">NX778_10910</name>
</gene>
<evidence type="ECO:0000256" key="8">
    <source>
        <dbReference type="ARBA" id="ARBA00023237"/>
    </source>
</evidence>
<evidence type="ECO:0000259" key="11">
    <source>
        <dbReference type="PROSITE" id="PS51779"/>
    </source>
</evidence>
<dbReference type="Pfam" id="PF17243">
    <property type="entry name" value="POTRA_TamA_1"/>
    <property type="match status" value="1"/>
</dbReference>
<dbReference type="InterPro" id="IPR035243">
    <property type="entry name" value="TamA_POTRA_Dom_1"/>
</dbReference>
<evidence type="ECO:0000256" key="3">
    <source>
        <dbReference type="ARBA" id="ARBA00015419"/>
    </source>
</evidence>
<keyword evidence="5" id="KW-0812">Transmembrane</keyword>
<proteinExistence type="inferred from homology"/>
<keyword evidence="13" id="KW-1185">Reference proteome</keyword>
<evidence type="ECO:0000256" key="6">
    <source>
        <dbReference type="ARBA" id="ARBA00022729"/>
    </source>
</evidence>
<protein>
    <recommendedName>
        <fullName evidence="3">Translocation and assembly module subunit TamA</fullName>
    </recommendedName>
    <alternativeName>
        <fullName evidence="9">Autotransporter assembly factor TamA</fullName>
    </alternativeName>
</protein>
<accession>A0ABT2CX62</accession>
<evidence type="ECO:0000313" key="13">
    <source>
        <dbReference type="Proteomes" id="UP001204621"/>
    </source>
</evidence>
<comment type="subcellular location">
    <subcellularLocation>
        <location evidence="1">Cell outer membrane</location>
    </subcellularLocation>
</comment>
<dbReference type="Gene3D" id="2.40.160.50">
    <property type="entry name" value="membrane protein fhac: a member of the omp85/tpsb transporter family"/>
    <property type="match status" value="1"/>
</dbReference>
<reference evidence="12 13" key="1">
    <citation type="submission" date="2022-08" db="EMBL/GenBank/DDBJ databases">
        <title>Reclassification of Massilia species as members of the genera Telluria, Duganella, Pseudoduganella, Mokoshia gen. nov. and Zemynaea gen. nov. using orthogonal and non-orthogonal genome-based approaches.</title>
        <authorList>
            <person name="Bowman J.P."/>
        </authorList>
    </citation>
    <scope>NUCLEOTIDE SEQUENCE [LARGE SCALE GENOMIC DNA]</scope>
    <source>
        <strain evidence="12 13">JCM 31606</strain>
    </source>
</reference>
<comment type="subunit">
    <text evidence="10">Interacts with TamB to form the translocation and assembly module (TAM).</text>
</comment>
<feature type="domain" description="POTRA" evidence="11">
    <location>
        <begin position="200"/>
        <end position="284"/>
    </location>
</feature>
<evidence type="ECO:0000256" key="5">
    <source>
        <dbReference type="ARBA" id="ARBA00022692"/>
    </source>
</evidence>
<dbReference type="Pfam" id="PF01103">
    <property type="entry name" value="Omp85"/>
    <property type="match status" value="1"/>
</dbReference>
<evidence type="ECO:0000313" key="12">
    <source>
        <dbReference type="EMBL" id="MCS0658574.1"/>
    </source>
</evidence>
<dbReference type="PANTHER" id="PTHR12815">
    <property type="entry name" value="SORTING AND ASSEMBLY MACHINERY SAMM50 PROTEIN FAMILY MEMBER"/>
    <property type="match status" value="1"/>
</dbReference>
<keyword evidence="6" id="KW-0732">Signal</keyword>
<keyword evidence="7" id="KW-0472">Membrane</keyword>
<comment type="caution">
    <text evidence="12">The sequence shown here is derived from an EMBL/GenBank/DDBJ whole genome shotgun (WGS) entry which is preliminary data.</text>
</comment>
<dbReference type="PANTHER" id="PTHR12815:SF47">
    <property type="entry name" value="TRANSLOCATION AND ASSEMBLY MODULE SUBUNIT TAMA"/>
    <property type="match status" value="1"/>
</dbReference>
<dbReference type="PROSITE" id="PS51779">
    <property type="entry name" value="POTRA"/>
    <property type="match status" value="1"/>
</dbReference>